<evidence type="ECO:0000313" key="1">
    <source>
        <dbReference type="EMBL" id="KAK8048255.1"/>
    </source>
</evidence>
<organism evidence="1 2">
    <name type="scientific">Apiospora phragmitis</name>
    <dbReference type="NCBI Taxonomy" id="2905665"/>
    <lineage>
        <taxon>Eukaryota</taxon>
        <taxon>Fungi</taxon>
        <taxon>Dikarya</taxon>
        <taxon>Ascomycota</taxon>
        <taxon>Pezizomycotina</taxon>
        <taxon>Sordariomycetes</taxon>
        <taxon>Xylariomycetidae</taxon>
        <taxon>Amphisphaeriales</taxon>
        <taxon>Apiosporaceae</taxon>
        <taxon>Apiospora</taxon>
    </lineage>
</organism>
<dbReference type="EMBL" id="JAQQWL010000011">
    <property type="protein sequence ID" value="KAK8048255.1"/>
    <property type="molecule type" value="Genomic_DNA"/>
</dbReference>
<keyword evidence="2" id="KW-1185">Reference proteome</keyword>
<sequence length="71" mass="8131">MPTLVYHVFEELWQRAIHGHCTAGKDARWRSEVDEITLSDRSRVQKEGNIKGRVTSRASFVKSPDGQSLYV</sequence>
<comment type="caution">
    <text evidence="1">The sequence shown here is derived from an EMBL/GenBank/DDBJ whole genome shotgun (WGS) entry which is preliminary data.</text>
</comment>
<accession>A0ABR1TNL5</accession>
<gene>
    <name evidence="1" type="ORF">PG994_009985</name>
</gene>
<dbReference type="RefSeq" id="XP_066710504.1">
    <property type="nucleotide sequence ID" value="XM_066861394.1"/>
</dbReference>
<name>A0ABR1TNL5_9PEZI</name>
<proteinExistence type="predicted"/>
<protein>
    <submittedName>
        <fullName evidence="1">Uncharacterized protein</fullName>
    </submittedName>
</protein>
<dbReference type="GeneID" id="92094457"/>
<dbReference type="Proteomes" id="UP001480595">
    <property type="component" value="Unassembled WGS sequence"/>
</dbReference>
<evidence type="ECO:0000313" key="2">
    <source>
        <dbReference type="Proteomes" id="UP001480595"/>
    </source>
</evidence>
<reference evidence="1 2" key="1">
    <citation type="submission" date="2023-01" db="EMBL/GenBank/DDBJ databases">
        <title>Analysis of 21 Apiospora genomes using comparative genomics revels a genus with tremendous synthesis potential of carbohydrate active enzymes and secondary metabolites.</title>
        <authorList>
            <person name="Sorensen T."/>
        </authorList>
    </citation>
    <scope>NUCLEOTIDE SEQUENCE [LARGE SCALE GENOMIC DNA]</scope>
    <source>
        <strain evidence="1 2">CBS 135458</strain>
    </source>
</reference>